<evidence type="ECO:0000313" key="2">
    <source>
        <dbReference type="EMBL" id="CAD8127813.1"/>
    </source>
</evidence>
<evidence type="ECO:0000256" key="1">
    <source>
        <dbReference type="SAM" id="MobiDB-lite"/>
    </source>
</evidence>
<dbReference type="Proteomes" id="UP000692954">
    <property type="component" value="Unassembled WGS sequence"/>
</dbReference>
<accession>A0A8S1RK68</accession>
<protein>
    <submittedName>
        <fullName evidence="2">Uncharacterized protein</fullName>
    </submittedName>
</protein>
<gene>
    <name evidence="2" type="ORF">PSON_ATCC_30995.1.T1800034</name>
</gene>
<feature type="region of interest" description="Disordered" evidence="1">
    <location>
        <begin position="256"/>
        <end position="281"/>
    </location>
</feature>
<reference evidence="2" key="1">
    <citation type="submission" date="2021-01" db="EMBL/GenBank/DDBJ databases">
        <authorList>
            <consortium name="Genoscope - CEA"/>
            <person name="William W."/>
        </authorList>
    </citation>
    <scope>NUCLEOTIDE SEQUENCE</scope>
</reference>
<evidence type="ECO:0000313" key="3">
    <source>
        <dbReference type="Proteomes" id="UP000692954"/>
    </source>
</evidence>
<proteinExistence type="predicted"/>
<comment type="caution">
    <text evidence="2">The sequence shown here is derived from an EMBL/GenBank/DDBJ whole genome shotgun (WGS) entry which is preliminary data.</text>
</comment>
<dbReference type="OrthoDB" id="312793at2759"/>
<organism evidence="2 3">
    <name type="scientific">Paramecium sonneborni</name>
    <dbReference type="NCBI Taxonomy" id="65129"/>
    <lineage>
        <taxon>Eukaryota</taxon>
        <taxon>Sar</taxon>
        <taxon>Alveolata</taxon>
        <taxon>Ciliophora</taxon>
        <taxon>Intramacronucleata</taxon>
        <taxon>Oligohymenophorea</taxon>
        <taxon>Peniculida</taxon>
        <taxon>Parameciidae</taxon>
        <taxon>Paramecium</taxon>
    </lineage>
</organism>
<keyword evidence="3" id="KW-1185">Reference proteome</keyword>
<dbReference type="AlphaFoldDB" id="A0A8S1RK68"/>
<name>A0A8S1RK68_9CILI</name>
<sequence>MSYNQNRKSGNGYQNQQQTYQQSQIQQQLEIRYYVYQDLQNIINLIYSRNAVLEHFQNYPNHPMVTLSNNKLLLQLNLSNAIQLDQTQQYQRESNLSNYLKQERQKAYTILNKVIIETKSSHQNSSQIIKNNEIELGYVNNEDSIQTALIEYSNDYKNGNFKLNKQYKLQETGLVGKFDESVLSKIISSIQNVDSKINQLRNGQRYDPLTEEDILQTAKKYKKNAEKKLKENFTEKVPQLINPEEEKNIIDQNSTLKESQNQVQNDFQPNEQDKTSETNSLSTKDINKLKDEIYQFLKQFNLDPNEQQFQGNIKEAKEFLFNLLYANQSNEDVLFSLAEYLALSYLDQSKKKTEQSNLPSCLLQYIENQSEIKLLRDQVKSQYTNQESKQSNQLYDNCCQFQNKNPQI</sequence>
<feature type="compositionally biased region" description="Polar residues" evidence="1">
    <location>
        <begin position="256"/>
        <end position="270"/>
    </location>
</feature>
<dbReference type="EMBL" id="CAJJDN010000180">
    <property type="protein sequence ID" value="CAD8127813.1"/>
    <property type="molecule type" value="Genomic_DNA"/>
</dbReference>